<feature type="region of interest" description="Disordered" evidence="1">
    <location>
        <begin position="188"/>
        <end position="219"/>
    </location>
</feature>
<evidence type="ECO:0000256" key="1">
    <source>
        <dbReference type="SAM" id="MobiDB-lite"/>
    </source>
</evidence>
<feature type="compositionally biased region" description="Low complexity" evidence="1">
    <location>
        <begin position="202"/>
        <end position="219"/>
    </location>
</feature>
<gene>
    <name evidence="4" type="ORF">QQX02_08600</name>
</gene>
<keyword evidence="5" id="KW-1185">Reference proteome</keyword>
<evidence type="ECO:0000256" key="2">
    <source>
        <dbReference type="SAM" id="Phobius"/>
    </source>
</evidence>
<sequence length="318" mass="32444">MSDGGRRVFAGRGISLPTLGSIALVVVVAFAAGIGVGWGTGLVADRLAAPEPSVSATPSASATPTVAVSIPPLDPIDRDVDEADALAGIALLDVVREGDGSFATVTTDGEPSGGGASVRWVRVEYEEGLNMNGSALGQFVLDTLNDPRGWGARGRFEFVPTGGAPDLRIVLASPYTAAATCPDPHATAPAGALVDPSATPEPAVDPSTAASADPDASAEATSCADQGLVMLNHYDWLRGLDAYGDDRSGARAYLINHFVGHALGDEDVECTSGRALVMADQSDLAGDCDPNPWPWPDEPVPEPSPSADATAATRDDEG</sequence>
<feature type="transmembrane region" description="Helical" evidence="2">
    <location>
        <begin position="21"/>
        <end position="44"/>
    </location>
</feature>
<dbReference type="Proteomes" id="UP001172708">
    <property type="component" value="Unassembled WGS sequence"/>
</dbReference>
<evidence type="ECO:0000259" key="3">
    <source>
        <dbReference type="Pfam" id="PF11350"/>
    </source>
</evidence>
<feature type="domain" description="DUF3152" evidence="3">
    <location>
        <begin position="94"/>
        <end position="182"/>
    </location>
</feature>
<organism evidence="4 5">
    <name type="scientific">Demequina muriae</name>
    <dbReference type="NCBI Taxonomy" id="3051664"/>
    <lineage>
        <taxon>Bacteria</taxon>
        <taxon>Bacillati</taxon>
        <taxon>Actinomycetota</taxon>
        <taxon>Actinomycetes</taxon>
        <taxon>Micrococcales</taxon>
        <taxon>Demequinaceae</taxon>
        <taxon>Demequina</taxon>
    </lineage>
</organism>
<dbReference type="EMBL" id="JAUHQA010000001">
    <property type="protein sequence ID" value="MDN4480978.1"/>
    <property type="molecule type" value="Genomic_DNA"/>
</dbReference>
<proteinExistence type="predicted"/>
<keyword evidence="2" id="KW-0812">Transmembrane</keyword>
<accession>A0ABT8GHR6</accession>
<evidence type="ECO:0000313" key="5">
    <source>
        <dbReference type="Proteomes" id="UP001172708"/>
    </source>
</evidence>
<dbReference type="InterPro" id="IPR022603">
    <property type="entry name" value="DUF3152"/>
</dbReference>
<feature type="domain" description="DUF3152" evidence="3">
    <location>
        <begin position="215"/>
        <end position="281"/>
    </location>
</feature>
<keyword evidence="2" id="KW-1133">Transmembrane helix</keyword>
<feature type="region of interest" description="Disordered" evidence="1">
    <location>
        <begin position="282"/>
        <end position="318"/>
    </location>
</feature>
<evidence type="ECO:0000313" key="4">
    <source>
        <dbReference type="EMBL" id="MDN4480978.1"/>
    </source>
</evidence>
<feature type="compositionally biased region" description="Pro residues" evidence="1">
    <location>
        <begin position="291"/>
        <end position="304"/>
    </location>
</feature>
<keyword evidence="2" id="KW-0472">Membrane</keyword>
<protein>
    <submittedName>
        <fullName evidence="4">DUF3152 domain-containing protein</fullName>
    </submittedName>
</protein>
<dbReference type="RefSeq" id="WP_301142464.1">
    <property type="nucleotide sequence ID" value="NZ_JAUHQA010000001.1"/>
</dbReference>
<comment type="caution">
    <text evidence="4">The sequence shown here is derived from an EMBL/GenBank/DDBJ whole genome shotgun (WGS) entry which is preliminary data.</text>
</comment>
<reference evidence="4" key="1">
    <citation type="submission" date="2023-06" db="EMBL/GenBank/DDBJ databases">
        <title>Egi l300058.</title>
        <authorList>
            <person name="Gao L."/>
            <person name="Fang B.-Z."/>
            <person name="Li W.-J."/>
        </authorList>
    </citation>
    <scope>NUCLEOTIDE SEQUENCE</scope>
    <source>
        <strain evidence="4">EGI L300058</strain>
    </source>
</reference>
<dbReference type="Pfam" id="PF11350">
    <property type="entry name" value="DUF3152"/>
    <property type="match status" value="2"/>
</dbReference>
<name>A0ABT8GHR6_9MICO</name>